<dbReference type="InterPro" id="IPR004547">
    <property type="entry name" value="Glucosamine6P_isomerase"/>
</dbReference>
<gene>
    <name evidence="4" type="primary">nagB_1</name>
    <name evidence="4" type="ORF">NCTC7304_03827</name>
</gene>
<name>A0A379SXX9_SALER</name>
<dbReference type="GO" id="GO:0042802">
    <property type="term" value="F:identical protein binding"/>
    <property type="evidence" value="ECO:0007669"/>
    <property type="project" value="TreeGrafter"/>
</dbReference>
<dbReference type="GO" id="GO:0005975">
    <property type="term" value="P:carbohydrate metabolic process"/>
    <property type="evidence" value="ECO:0007669"/>
    <property type="project" value="InterPro"/>
</dbReference>
<dbReference type="GO" id="GO:0006043">
    <property type="term" value="P:glucosamine catabolic process"/>
    <property type="evidence" value="ECO:0007669"/>
    <property type="project" value="TreeGrafter"/>
</dbReference>
<dbReference type="InterPro" id="IPR037171">
    <property type="entry name" value="NagB/RpiA_transferase-like"/>
</dbReference>
<sequence>MRSNRPPIVRLSLGLPTGGTPLTAYKALVEMHKAGEVSFKHVVTFNMDEYVGLPKEHPESYYSFMHRNFFDHVDIPAENINLLQR</sequence>
<organism evidence="4 5">
    <name type="scientific">Salmonella enterica subsp. arizonae</name>
    <dbReference type="NCBI Taxonomy" id="59203"/>
    <lineage>
        <taxon>Bacteria</taxon>
        <taxon>Pseudomonadati</taxon>
        <taxon>Pseudomonadota</taxon>
        <taxon>Gammaproteobacteria</taxon>
        <taxon>Enterobacterales</taxon>
        <taxon>Enterobacteriaceae</taxon>
        <taxon>Salmonella</taxon>
    </lineage>
</organism>
<evidence type="ECO:0000259" key="3">
    <source>
        <dbReference type="Pfam" id="PF01182"/>
    </source>
</evidence>
<protein>
    <submittedName>
        <fullName evidence="4">Glucosamine-6-phosphate isomerase</fullName>
        <ecNumber evidence="4">3.5.99.6</ecNumber>
    </submittedName>
</protein>
<dbReference type="PANTHER" id="PTHR11280">
    <property type="entry name" value="GLUCOSAMINE-6-PHOSPHATE ISOMERASE"/>
    <property type="match status" value="1"/>
</dbReference>
<evidence type="ECO:0000256" key="2">
    <source>
        <dbReference type="ARBA" id="ARBA00022801"/>
    </source>
</evidence>
<accession>A0A379SXX9</accession>
<dbReference type="Proteomes" id="UP000254762">
    <property type="component" value="Unassembled WGS sequence"/>
</dbReference>
<dbReference type="Gene3D" id="3.40.50.1360">
    <property type="match status" value="1"/>
</dbReference>
<dbReference type="PANTHER" id="PTHR11280:SF5">
    <property type="entry name" value="GLUCOSAMINE-6-PHOSPHATE ISOMERASE"/>
    <property type="match status" value="1"/>
</dbReference>
<dbReference type="EC" id="3.5.99.6" evidence="4"/>
<keyword evidence="1" id="KW-0021">Allosteric enzyme</keyword>
<dbReference type="AlphaFoldDB" id="A0A379SXX9"/>
<proteinExistence type="predicted"/>
<evidence type="ECO:0000313" key="5">
    <source>
        <dbReference type="Proteomes" id="UP000254762"/>
    </source>
</evidence>
<dbReference type="GO" id="GO:0004342">
    <property type="term" value="F:glucosamine-6-phosphate deaminase activity"/>
    <property type="evidence" value="ECO:0007669"/>
    <property type="project" value="UniProtKB-EC"/>
</dbReference>
<dbReference type="InterPro" id="IPR006148">
    <property type="entry name" value="Glc/Gal-6P_isomerase"/>
</dbReference>
<dbReference type="GO" id="GO:0006046">
    <property type="term" value="P:N-acetylglucosamine catabolic process"/>
    <property type="evidence" value="ECO:0007669"/>
    <property type="project" value="TreeGrafter"/>
</dbReference>
<dbReference type="GO" id="GO:0019262">
    <property type="term" value="P:N-acetylneuraminate catabolic process"/>
    <property type="evidence" value="ECO:0007669"/>
    <property type="project" value="TreeGrafter"/>
</dbReference>
<dbReference type="EMBL" id="UGXD01000002">
    <property type="protein sequence ID" value="SUG34319.1"/>
    <property type="molecule type" value="Genomic_DNA"/>
</dbReference>
<reference evidence="4 5" key="1">
    <citation type="submission" date="2018-06" db="EMBL/GenBank/DDBJ databases">
        <authorList>
            <consortium name="Pathogen Informatics"/>
            <person name="Doyle S."/>
        </authorList>
    </citation>
    <scope>NUCLEOTIDE SEQUENCE [LARGE SCALE GENOMIC DNA]</scope>
    <source>
        <strain evidence="4 5">NCTC7304</strain>
    </source>
</reference>
<dbReference type="Pfam" id="PF01182">
    <property type="entry name" value="Glucosamine_iso"/>
    <property type="match status" value="1"/>
</dbReference>
<evidence type="ECO:0000313" key="4">
    <source>
        <dbReference type="EMBL" id="SUG34319.1"/>
    </source>
</evidence>
<dbReference type="GO" id="GO:0016853">
    <property type="term" value="F:isomerase activity"/>
    <property type="evidence" value="ECO:0007669"/>
    <property type="project" value="UniProtKB-KW"/>
</dbReference>
<dbReference type="GO" id="GO:0005737">
    <property type="term" value="C:cytoplasm"/>
    <property type="evidence" value="ECO:0007669"/>
    <property type="project" value="TreeGrafter"/>
</dbReference>
<keyword evidence="2 4" id="KW-0378">Hydrolase</keyword>
<keyword evidence="4" id="KW-0413">Isomerase</keyword>
<dbReference type="SUPFAM" id="SSF100950">
    <property type="entry name" value="NagB/RpiA/CoA transferase-like"/>
    <property type="match status" value="1"/>
</dbReference>
<feature type="domain" description="Glucosamine/galactosamine-6-phosphate isomerase" evidence="3">
    <location>
        <begin position="11"/>
        <end position="80"/>
    </location>
</feature>
<evidence type="ECO:0000256" key="1">
    <source>
        <dbReference type="ARBA" id="ARBA00022533"/>
    </source>
</evidence>